<dbReference type="RefSeq" id="XP_012204326.1">
    <property type="nucleotide sequence ID" value="XM_012348936.1"/>
</dbReference>
<dbReference type="OrthoDB" id="87741at2759"/>
<evidence type="ECO:0000256" key="1">
    <source>
        <dbReference type="SAM" id="MobiDB-lite"/>
    </source>
</evidence>
<proteinExistence type="predicted"/>
<reference evidence="2 3" key="1">
    <citation type="journal article" date="2013" name="PLoS Genet.">
        <title>Distinctive expansion of potential virulence genes in the genome of the oomycete fish pathogen Saprolegnia parasitica.</title>
        <authorList>
            <person name="Jiang R.H."/>
            <person name="de Bruijn I."/>
            <person name="Haas B.J."/>
            <person name="Belmonte R."/>
            <person name="Lobach L."/>
            <person name="Christie J."/>
            <person name="van den Ackerveken G."/>
            <person name="Bottin A."/>
            <person name="Bulone V."/>
            <person name="Diaz-Moreno S.M."/>
            <person name="Dumas B."/>
            <person name="Fan L."/>
            <person name="Gaulin E."/>
            <person name="Govers F."/>
            <person name="Grenville-Briggs L.J."/>
            <person name="Horner N.R."/>
            <person name="Levin J.Z."/>
            <person name="Mammella M."/>
            <person name="Meijer H.J."/>
            <person name="Morris P."/>
            <person name="Nusbaum C."/>
            <person name="Oome S."/>
            <person name="Phillips A.J."/>
            <person name="van Rooyen D."/>
            <person name="Rzeszutek E."/>
            <person name="Saraiva M."/>
            <person name="Secombes C.J."/>
            <person name="Seidl M.F."/>
            <person name="Snel B."/>
            <person name="Stassen J.H."/>
            <person name="Sykes S."/>
            <person name="Tripathy S."/>
            <person name="van den Berg H."/>
            <person name="Vega-Arreguin J.C."/>
            <person name="Wawra S."/>
            <person name="Young S.K."/>
            <person name="Zeng Q."/>
            <person name="Dieguez-Uribeondo J."/>
            <person name="Russ C."/>
            <person name="Tyler B.M."/>
            <person name="van West P."/>
        </authorList>
    </citation>
    <scope>NUCLEOTIDE SEQUENCE [LARGE SCALE GENOMIC DNA]</scope>
    <source>
        <strain evidence="2 3">CBS 223.65</strain>
    </source>
</reference>
<dbReference type="OMA" id="THENYAQ"/>
<name>A0A067CDS6_SAPPC</name>
<dbReference type="VEuPathDB" id="FungiDB:SPRG_22251"/>
<feature type="compositionally biased region" description="Basic and acidic residues" evidence="1">
    <location>
        <begin position="353"/>
        <end position="365"/>
    </location>
</feature>
<organism evidence="2 3">
    <name type="scientific">Saprolegnia parasitica (strain CBS 223.65)</name>
    <dbReference type="NCBI Taxonomy" id="695850"/>
    <lineage>
        <taxon>Eukaryota</taxon>
        <taxon>Sar</taxon>
        <taxon>Stramenopiles</taxon>
        <taxon>Oomycota</taxon>
        <taxon>Saprolegniomycetes</taxon>
        <taxon>Saprolegniales</taxon>
        <taxon>Saprolegniaceae</taxon>
        <taxon>Saprolegnia</taxon>
    </lineage>
</organism>
<feature type="region of interest" description="Disordered" evidence="1">
    <location>
        <begin position="689"/>
        <end position="714"/>
    </location>
</feature>
<protein>
    <submittedName>
        <fullName evidence="2">Uncharacterized protein</fullName>
    </submittedName>
</protein>
<keyword evidence="3" id="KW-1185">Reference proteome</keyword>
<evidence type="ECO:0000313" key="3">
    <source>
        <dbReference type="Proteomes" id="UP000030745"/>
    </source>
</evidence>
<feature type="region of interest" description="Disordered" evidence="1">
    <location>
        <begin position="304"/>
        <end position="384"/>
    </location>
</feature>
<evidence type="ECO:0000313" key="2">
    <source>
        <dbReference type="EMBL" id="KDO24977.1"/>
    </source>
</evidence>
<feature type="region of interest" description="Disordered" evidence="1">
    <location>
        <begin position="1"/>
        <end position="46"/>
    </location>
</feature>
<dbReference type="GeneID" id="24142634"/>
<dbReference type="AlphaFoldDB" id="A0A067CDS6"/>
<feature type="compositionally biased region" description="Basic and acidic residues" evidence="1">
    <location>
        <begin position="1"/>
        <end position="22"/>
    </location>
</feature>
<sequence>MSLQDDRVASLREEEETKDHVPESGTGRSWRGAPRNPGRVGQGYGQRPSYAAAVNGVQQRAAQALRHTFVRLLPEPAAIRELIERNTLAYASFDERLALMKTHLPILPVVAKVPVWLKGGKEFANYSNQEITDEFFSANNNDVWMPLFPRIPMINKTNDGSLVFSVTDHETRVEMLHKSVELFGDTYKFTASADEERAALLAPYMFMDVAAIRVGFEEDEVMRALDKLGVASLTHAYNHTIKEIPTNHGTSWRLYLAHPELPATMLVDGQVPDHILYKNVRYPVYFKGYTRPAGDRLQRHGLNLDRALAPKRAAPQTDAERPRQRPKSAKSQRAAGGQPWMSTPGRNWASDSETEKDSEGFERVGRRGAKPAKGARAPPPIGISDNMYSFLKNMKVDYRRMKTAEGHPLPYIGARPHIPAVLPANATATEMDFNESDALEWDVDAMSVERLTEILQETTTDRATKGVEELQAPGKSEAEILADADEFIQTFNPEGVWHQMTDRGGSFLAALSLDRLQGLAKMHMWLRWVAATDFPSITDNFEESFNDYVDNKWTTEDRFSMTTADIFHPEASIPGAQDLLDMEHALAGFELMVAATAPDLFPRDEWLVAITQHRIFHLHTCYGDRMVQPNVLLRVLRSPVGGAVLNIFTNLGDLGIFRTLRELRNGTFEYPDDGVYMLNQQRLLILVPSEDTSPQSEAADEDEYEDEECDDEDE</sequence>
<dbReference type="STRING" id="695850.A0A067CDS6"/>
<accession>A0A067CDS6</accession>
<dbReference type="KEGG" id="spar:SPRG_22251"/>
<dbReference type="Proteomes" id="UP000030745">
    <property type="component" value="Unassembled WGS sequence"/>
</dbReference>
<feature type="compositionally biased region" description="Polar residues" evidence="1">
    <location>
        <begin position="340"/>
        <end position="351"/>
    </location>
</feature>
<feature type="compositionally biased region" description="Acidic residues" evidence="1">
    <location>
        <begin position="698"/>
        <end position="714"/>
    </location>
</feature>
<gene>
    <name evidence="2" type="ORF">SPRG_22251</name>
</gene>
<dbReference type="EMBL" id="KK583236">
    <property type="protein sequence ID" value="KDO24977.1"/>
    <property type="molecule type" value="Genomic_DNA"/>
</dbReference>